<feature type="domain" description="SGNH hydrolase-type esterase" evidence="14">
    <location>
        <begin position="39"/>
        <end position="199"/>
    </location>
</feature>
<evidence type="ECO:0000313" key="15">
    <source>
        <dbReference type="EMBL" id="RXN02438.1"/>
    </source>
</evidence>
<feature type="transmembrane region" description="Helical" evidence="13">
    <location>
        <begin position="920"/>
        <end position="939"/>
    </location>
</feature>
<keyword evidence="7 13" id="KW-0472">Membrane</keyword>
<dbReference type="PANTHER" id="PTHR12185:SF16">
    <property type="entry name" value="SID1 TRANSMEMBRANE FAMILY MEMBER 2"/>
    <property type="match status" value="1"/>
</dbReference>
<keyword evidence="8" id="KW-0325">Glycoprotein</keyword>
<feature type="transmembrane region" description="Helical" evidence="13">
    <location>
        <begin position="836"/>
        <end position="857"/>
    </location>
</feature>
<feature type="transmembrane region" description="Helical" evidence="13">
    <location>
        <begin position="468"/>
        <end position="493"/>
    </location>
</feature>
<dbReference type="GO" id="GO:0003847">
    <property type="term" value="F:1-alkyl-2-acetylglycerophosphocholine esterase activity"/>
    <property type="evidence" value="ECO:0007669"/>
    <property type="project" value="UniProtKB-EC"/>
</dbReference>
<comment type="catalytic activity">
    <reaction evidence="10">
        <text>1-O-hexadecyl-2-acetyl-sn-glycero-3-phosphate + H2O = 1-O-hexadecyl-sn-glycero-3-phosphate + acetate + H(+)</text>
        <dbReference type="Rhea" id="RHEA:41704"/>
        <dbReference type="ChEBI" id="CHEBI:15377"/>
        <dbReference type="ChEBI" id="CHEBI:15378"/>
        <dbReference type="ChEBI" id="CHEBI:30089"/>
        <dbReference type="ChEBI" id="CHEBI:77580"/>
        <dbReference type="ChEBI" id="CHEBI:78385"/>
    </reaction>
    <physiologicalReaction direction="left-to-right" evidence="10">
        <dbReference type="Rhea" id="RHEA:41705"/>
    </physiologicalReaction>
</comment>
<proteinExistence type="evidence at protein level"/>
<keyword evidence="4 13" id="KW-0812">Transmembrane</keyword>
<evidence type="ECO:0000256" key="8">
    <source>
        <dbReference type="ARBA" id="ARBA00023180"/>
    </source>
</evidence>
<evidence type="ECO:0000259" key="14">
    <source>
        <dbReference type="Pfam" id="PF13472"/>
    </source>
</evidence>
<comment type="subcellular location">
    <subcellularLocation>
        <location evidence="1">Membrane</location>
        <topology evidence="1">Multi-pass membrane protein</topology>
    </subcellularLocation>
</comment>
<evidence type="ECO:0000256" key="5">
    <source>
        <dbReference type="ARBA" id="ARBA00022729"/>
    </source>
</evidence>
<dbReference type="SUPFAM" id="SSF52266">
    <property type="entry name" value="SGNH hydrolase"/>
    <property type="match status" value="1"/>
</dbReference>
<keyword evidence="5" id="KW-0732">Signal</keyword>
<dbReference type="Proteomes" id="UP000290572">
    <property type="component" value="Unassembled WGS sequence"/>
</dbReference>
<evidence type="ECO:0000256" key="9">
    <source>
        <dbReference type="ARBA" id="ARBA00023721"/>
    </source>
</evidence>
<dbReference type="InterPro" id="IPR036514">
    <property type="entry name" value="SGNH_hydro_sf"/>
</dbReference>
<protein>
    <recommendedName>
        <fullName evidence="3">1-alkyl-2-acetylglycerophosphocholine esterase</fullName>
        <ecNumber evidence="3">3.1.1.47</ecNumber>
    </recommendedName>
</protein>
<feature type="transmembrane region" description="Helical" evidence="13">
    <location>
        <begin position="761"/>
        <end position="781"/>
    </location>
</feature>
<feature type="transmembrane region" description="Helical" evidence="13">
    <location>
        <begin position="869"/>
        <end position="889"/>
    </location>
</feature>
<organism evidence="15 16">
    <name type="scientific">Labeo rohita</name>
    <name type="common">Indian major carp</name>
    <name type="synonym">Cyprinus rohita</name>
    <dbReference type="NCBI Taxonomy" id="84645"/>
    <lineage>
        <taxon>Eukaryota</taxon>
        <taxon>Metazoa</taxon>
        <taxon>Chordata</taxon>
        <taxon>Craniata</taxon>
        <taxon>Vertebrata</taxon>
        <taxon>Euteleostomi</taxon>
        <taxon>Actinopterygii</taxon>
        <taxon>Neopterygii</taxon>
        <taxon>Teleostei</taxon>
        <taxon>Ostariophysi</taxon>
        <taxon>Cypriniformes</taxon>
        <taxon>Cyprinidae</taxon>
        <taxon>Labeoninae</taxon>
        <taxon>Labeonini</taxon>
        <taxon>Labeo</taxon>
    </lineage>
</organism>
<dbReference type="AlphaFoldDB" id="A0A498L2U2"/>
<comment type="catalytic activity">
    <reaction evidence="9">
        <text>1-O-hexadecyl-2-acetyl-sn-glycero-3-phosphocholine + H2O = 1-O-hexadecyl-sn-glycero-3-phosphocholine + acetate + H(+)</text>
        <dbReference type="Rhea" id="RHEA:40479"/>
        <dbReference type="ChEBI" id="CHEBI:15377"/>
        <dbReference type="ChEBI" id="CHEBI:15378"/>
        <dbReference type="ChEBI" id="CHEBI:30089"/>
        <dbReference type="ChEBI" id="CHEBI:44811"/>
        <dbReference type="ChEBI" id="CHEBI:64496"/>
    </reaction>
    <physiologicalReaction direction="left-to-right" evidence="9">
        <dbReference type="Rhea" id="RHEA:40480"/>
    </physiologicalReaction>
</comment>
<feature type="transmembrane region" description="Helical" evidence="13">
    <location>
        <begin position="603"/>
        <end position="623"/>
    </location>
</feature>
<dbReference type="EC" id="3.1.1.47" evidence="3"/>
<dbReference type="Gene3D" id="3.40.50.1110">
    <property type="entry name" value="SGNH hydrolase"/>
    <property type="match status" value="1"/>
</dbReference>
<accession>A0A498L2U2</accession>
<gene>
    <name evidence="15" type="ORF">ROHU_035004</name>
</gene>
<dbReference type="Pfam" id="PF13472">
    <property type="entry name" value="Lipase_GDSL_2"/>
    <property type="match status" value="1"/>
</dbReference>
<keyword evidence="6 13" id="KW-1133">Transmembrane helix</keyword>
<evidence type="ECO:0000256" key="7">
    <source>
        <dbReference type="ARBA" id="ARBA00023136"/>
    </source>
</evidence>
<comment type="catalytic activity">
    <reaction evidence="11">
        <text>a 1-O-alkyl-2-acetyl-sn-glycero-3-phosphocholine + H2O = a 1-O-alkyl-sn-glycero-3-phosphocholine + acetate + H(+)</text>
        <dbReference type="Rhea" id="RHEA:17777"/>
        <dbReference type="ChEBI" id="CHEBI:15377"/>
        <dbReference type="ChEBI" id="CHEBI:15378"/>
        <dbReference type="ChEBI" id="CHEBI:30089"/>
        <dbReference type="ChEBI" id="CHEBI:30909"/>
        <dbReference type="ChEBI" id="CHEBI:36707"/>
        <dbReference type="EC" id="3.1.1.47"/>
    </reaction>
    <physiologicalReaction direction="left-to-right" evidence="11">
        <dbReference type="Rhea" id="RHEA:17778"/>
    </physiologicalReaction>
</comment>
<evidence type="ECO:0000256" key="1">
    <source>
        <dbReference type="ARBA" id="ARBA00004141"/>
    </source>
</evidence>
<evidence type="ECO:0000256" key="13">
    <source>
        <dbReference type="SAM" id="Phobius"/>
    </source>
</evidence>
<evidence type="ECO:0000313" key="16">
    <source>
        <dbReference type="Proteomes" id="UP000290572"/>
    </source>
</evidence>
<dbReference type="GO" id="GO:0051033">
    <property type="term" value="F:RNA transmembrane transporter activity"/>
    <property type="evidence" value="ECO:0007669"/>
    <property type="project" value="TreeGrafter"/>
</dbReference>
<dbReference type="PANTHER" id="PTHR12185">
    <property type="entry name" value="SID1 TRANSMEMBRANE FAMILY MEMEBER"/>
    <property type="match status" value="1"/>
</dbReference>
<evidence type="ECO:0000256" key="6">
    <source>
        <dbReference type="ARBA" id="ARBA00022989"/>
    </source>
</evidence>
<name>A0A498L2U2_LABRO</name>
<feature type="region of interest" description="Disordered" evidence="12">
    <location>
        <begin position="504"/>
        <end position="524"/>
    </location>
</feature>
<evidence type="ECO:0000256" key="12">
    <source>
        <dbReference type="SAM" id="MobiDB-lite"/>
    </source>
</evidence>
<feature type="transmembrane region" description="Helical" evidence="13">
    <location>
        <begin position="657"/>
        <end position="675"/>
    </location>
</feature>
<dbReference type="GO" id="GO:0005764">
    <property type="term" value="C:lysosome"/>
    <property type="evidence" value="ECO:0007669"/>
    <property type="project" value="TreeGrafter"/>
</dbReference>
<keyword evidence="16" id="KW-1185">Reference proteome</keyword>
<dbReference type="InterPro" id="IPR025958">
    <property type="entry name" value="SID1_TM_fam"/>
</dbReference>
<reference evidence="15" key="1">
    <citation type="submission" date="2018-03" db="EMBL/GenBank/DDBJ databases">
        <title>Draft genome sequence of Rohu Carp (Labeo rohita).</title>
        <authorList>
            <person name="Das P."/>
            <person name="Kushwaha B."/>
            <person name="Joshi C.G."/>
            <person name="Kumar D."/>
            <person name="Nagpure N.S."/>
            <person name="Sahoo L."/>
            <person name="Das S.P."/>
            <person name="Bit A."/>
            <person name="Patnaik S."/>
            <person name="Meher P.K."/>
            <person name="Jayasankar P."/>
            <person name="Koringa P.G."/>
            <person name="Patel N.V."/>
            <person name="Hinsu A.T."/>
            <person name="Kumar R."/>
            <person name="Pandey M."/>
            <person name="Agarwal S."/>
            <person name="Srivastava S."/>
            <person name="Singh M."/>
            <person name="Iquebal M.A."/>
            <person name="Jaiswal S."/>
            <person name="Angadi U.B."/>
            <person name="Kumar N."/>
            <person name="Raza M."/>
            <person name="Shah T.M."/>
            <person name="Rai A."/>
            <person name="Jena J.K."/>
        </authorList>
    </citation>
    <scope>NUCLEOTIDE SEQUENCE [LARGE SCALE GENOMIC DNA]</scope>
    <source>
        <strain evidence="15">DASCIFA01</strain>
        <tissue evidence="15">Testis</tissue>
    </source>
</reference>
<evidence type="ECO:0000256" key="10">
    <source>
        <dbReference type="ARBA" id="ARBA00035804"/>
    </source>
</evidence>
<feature type="transmembrane region" description="Helical" evidence="13">
    <location>
        <begin position="811"/>
        <end position="830"/>
    </location>
</feature>
<evidence type="ECO:0000256" key="2">
    <source>
        <dbReference type="ARBA" id="ARBA00006618"/>
    </source>
</evidence>
<dbReference type="EMBL" id="QBIY01013533">
    <property type="protein sequence ID" value="RXN02438.1"/>
    <property type="molecule type" value="Genomic_DNA"/>
</dbReference>
<evidence type="ECO:0000256" key="4">
    <source>
        <dbReference type="ARBA" id="ARBA00022692"/>
    </source>
</evidence>
<sequence>MNPAAQPLPVQDVQGDARWISQHERFVQECKDAEPEVLFIGDSMVQLMQQHEVWKDLFSPLHALNFGLAGDTTCNVLWRMQNGELQNIQPKVVVLWVGTNNHQHTAEQVAGGVTAITQFLISQLPRAKIVVLGLLPRGEHQNPLREKNAAVNELLRSSVARLGPAQFLDVSAEFVQSDGSISKHDMFDFLHLTAAGSQADDGSRMLELCCASVRFAPVWLVLMLVWWRPAVCGDNVVIQRDAQFDVTYDDTVTSDNQTIYSYNHTVSRNKAGTEGVRVSVELLSESAQSPVLFVVRQKQAVLSFQVPLILRGLYQRKYQYTQVGRTLCQPPTKAVSETQFFYVDVSTLSSAGIHYQLRVSRVDSFTLQFTELISDQIPPLRMSVGVDTVIVKVNSQNTFPCSVMSIQDIQRKDFPSNSFYVVVVVKTEDEACGGPLRFYPLLPDELLDAGNRSKTLDVVVSPAINSEVYVMGMLFCLGIFLSFYLLTFLVACLENKRMNRKREGLLNTDTSPAETADNGSTLSSEAVTDSLASADGNYGYMERSLESVGRSRQESLSSVEEDDYDTLADIDSDKNIVRTKKFLCVSDLARKDKRVLSKKYQIYFWNIATIAVFYALPVIQLVITYQTVVNVTGNQDICYYNFLCAHPLGALSSFNNILSNLGYVMLGLLFLLIVLQRDILHNRALERNENTALECGIPKHFGLYYAMGTALMMEGLLSACYHVCPNYTNFQFDTSFMYMIAGLCMLKLYQKRHPDINASAYSAYACLAAVIFFSVLGVVFGKDSGILRRMLYVIYTDCIRQCSGPMYIDRMVLLVMGNIVNWSLAAYGLIKRPNDFASYLLAIAICNLLLYFAFYIIMKLRSGERIQCLALVCILFTAVVWGFALFFFFQGLSTWQKTPAESREHNRECILLSFFDDHDIWHFLSSIAMFGSFLVLLTMDDDLDTVQRDKIYVF</sequence>
<comment type="similarity">
    <text evidence="2">Belongs to the SID1 family.</text>
</comment>
<evidence type="ECO:0007829" key="17">
    <source>
        <dbReference type="PeptideAtlas" id="A0A498L2U2"/>
    </source>
</evidence>
<dbReference type="STRING" id="84645.A0A498L2U2"/>
<dbReference type="CDD" id="cd01820">
    <property type="entry name" value="PAF_acetylesterase_like"/>
    <property type="match status" value="1"/>
</dbReference>
<dbReference type="GO" id="GO:0005886">
    <property type="term" value="C:plasma membrane"/>
    <property type="evidence" value="ECO:0007669"/>
    <property type="project" value="TreeGrafter"/>
</dbReference>
<evidence type="ECO:0000256" key="3">
    <source>
        <dbReference type="ARBA" id="ARBA00013201"/>
    </source>
</evidence>
<dbReference type="Pfam" id="PF13965">
    <property type="entry name" value="SID-1_RNA_chan"/>
    <property type="match status" value="1"/>
</dbReference>
<comment type="caution">
    <text evidence="15">The sequence shown here is derived from an EMBL/GenBank/DDBJ whole genome shotgun (WGS) entry which is preliminary data.</text>
</comment>
<dbReference type="GO" id="GO:0003725">
    <property type="term" value="F:double-stranded RNA binding"/>
    <property type="evidence" value="ECO:0007669"/>
    <property type="project" value="TreeGrafter"/>
</dbReference>
<evidence type="ECO:0000256" key="11">
    <source>
        <dbReference type="ARBA" id="ARBA00048078"/>
    </source>
</evidence>
<keyword evidence="17" id="KW-1267">Proteomics identification</keyword>
<feature type="compositionally biased region" description="Polar residues" evidence="12">
    <location>
        <begin position="507"/>
        <end position="524"/>
    </location>
</feature>
<dbReference type="InterPro" id="IPR013830">
    <property type="entry name" value="SGNH_hydro"/>
</dbReference>